<proteinExistence type="predicted"/>
<dbReference type="KEGG" id="fpz:LA55_1977"/>
<dbReference type="RefSeq" id="WP_044526980.1">
    <property type="nucleotide sequence ID" value="NZ_CP009440.1"/>
</dbReference>
<evidence type="ECO:0000313" key="2">
    <source>
        <dbReference type="Proteomes" id="UP000031830"/>
    </source>
</evidence>
<sequence length="129" mass="14871">MIDCDISKWPIVKMHFGSSPSYKDVLSWLDKCSQILKKQQKFLVISTFSEQYQFEHKARLKQAKWFKESKPELAKWCLGMIRVTNDPIMIKKINAPAMAKGMPFSCIAVGNTCSAWEKAQQILIEDNLI</sequence>
<organism evidence="1 2">
    <name type="scientific">Francisella philomiragia</name>
    <dbReference type="NCBI Taxonomy" id="28110"/>
    <lineage>
        <taxon>Bacteria</taxon>
        <taxon>Pseudomonadati</taxon>
        <taxon>Pseudomonadota</taxon>
        <taxon>Gammaproteobacteria</taxon>
        <taxon>Thiotrichales</taxon>
        <taxon>Francisellaceae</taxon>
        <taxon>Francisella</taxon>
    </lineage>
</organism>
<dbReference type="OrthoDB" id="6921557at2"/>
<dbReference type="Proteomes" id="UP000031830">
    <property type="component" value="Chromosome"/>
</dbReference>
<name>A0A0B6D4T0_9GAMM</name>
<evidence type="ECO:0000313" key="1">
    <source>
        <dbReference type="EMBL" id="AJI53871.1"/>
    </source>
</evidence>
<dbReference type="STRING" id="28110.KU46_407"/>
<gene>
    <name evidence="1" type="ORF">LA55_1977</name>
</gene>
<reference evidence="1 2" key="1">
    <citation type="journal article" date="2015" name="Genome Announc.">
        <title>Genome sequencing of 18 francisella strains to aid in assay development and testing.</title>
        <authorList>
            <person name="Johnson S.L."/>
            <person name="Daligault H.E."/>
            <person name="Davenport K.W."/>
            <person name="Coyne S.R."/>
            <person name="Frey K.G."/>
            <person name="Koroleva G.I."/>
            <person name="Broomall S.M."/>
            <person name="Bishop-Lilly K.A."/>
            <person name="Bruce D.C."/>
            <person name="Chertkov O."/>
            <person name="Freitas T."/>
            <person name="Jaissle J."/>
            <person name="Ladner J.T."/>
            <person name="Rosenzweig C.N."/>
            <person name="Gibbons H.S."/>
            <person name="Palacios G.F."/>
            <person name="Redden C.L."/>
            <person name="Xu Y."/>
            <person name="Minogue T.D."/>
            <person name="Chain P.S."/>
        </authorList>
    </citation>
    <scope>NUCLEOTIDE SEQUENCE [LARGE SCALE GENOMIC DNA]</scope>
    <source>
        <strain evidence="1 2">GA01-2794</strain>
    </source>
</reference>
<dbReference type="AlphaFoldDB" id="A0A0B6D4T0"/>
<protein>
    <submittedName>
        <fullName evidence="1">Uncharacterized protein</fullName>
    </submittedName>
</protein>
<dbReference type="EMBL" id="CP009440">
    <property type="protein sequence ID" value="AJI53871.1"/>
    <property type="molecule type" value="Genomic_DNA"/>
</dbReference>
<accession>A0A0B6D4T0</accession>